<dbReference type="EMBL" id="JJMP01000001">
    <property type="protein sequence ID" value="RYC53438.1"/>
    <property type="molecule type" value="Genomic_DNA"/>
</dbReference>
<evidence type="ECO:0000256" key="1">
    <source>
        <dbReference type="SAM" id="Phobius"/>
    </source>
</evidence>
<proteinExistence type="predicted"/>
<protein>
    <recommendedName>
        <fullName evidence="4">DUF3325 family protein</fullName>
    </recommendedName>
</protein>
<dbReference type="Proteomes" id="UP000290261">
    <property type="component" value="Unassembled WGS sequence"/>
</dbReference>
<keyword evidence="1" id="KW-0472">Membrane</keyword>
<feature type="transmembrane region" description="Helical" evidence="1">
    <location>
        <begin position="68"/>
        <end position="86"/>
    </location>
</feature>
<evidence type="ECO:0000313" key="2">
    <source>
        <dbReference type="EMBL" id="RYC53438.1"/>
    </source>
</evidence>
<sequence length="110" mass="12049">MVTLISLLTFMAFYLLYGTSKKMASIGELGIGKWTGEHKKIAQAASLALMIFSLGLSCFLWGLGSGTFTFFILLMTVASLVILLAPLRLLNYPFLGVLFIGSILFETILF</sequence>
<keyword evidence="1" id="KW-1133">Transmembrane helix</keyword>
<gene>
    <name evidence="2" type="ORF">DN53_04245</name>
</gene>
<name>A0A444VRK6_9FLAO</name>
<evidence type="ECO:0008006" key="4">
    <source>
        <dbReference type="Google" id="ProtNLM"/>
    </source>
</evidence>
<organism evidence="2 3">
    <name type="scientific">Flagellimonas olearia</name>
    <dbReference type="NCBI Taxonomy" id="552546"/>
    <lineage>
        <taxon>Bacteria</taxon>
        <taxon>Pseudomonadati</taxon>
        <taxon>Bacteroidota</taxon>
        <taxon>Flavobacteriia</taxon>
        <taxon>Flavobacteriales</taxon>
        <taxon>Flavobacteriaceae</taxon>
        <taxon>Flagellimonas</taxon>
    </lineage>
</organism>
<evidence type="ECO:0000313" key="3">
    <source>
        <dbReference type="Proteomes" id="UP000290261"/>
    </source>
</evidence>
<accession>A0A444VRK6</accession>
<reference evidence="2 3" key="1">
    <citation type="submission" date="2014-04" db="EMBL/GenBank/DDBJ databases">
        <title>Whole genome of Muricauda olearia.</title>
        <authorList>
            <person name="Zhang X.-H."/>
            <person name="Tang K."/>
        </authorList>
    </citation>
    <scope>NUCLEOTIDE SEQUENCE [LARGE SCALE GENOMIC DNA]</scope>
    <source>
        <strain evidence="2 3">Th120</strain>
    </source>
</reference>
<dbReference type="RefSeq" id="WP_129653109.1">
    <property type="nucleotide sequence ID" value="NZ_ML142907.1"/>
</dbReference>
<feature type="transmembrane region" description="Helical" evidence="1">
    <location>
        <begin position="42"/>
        <end position="61"/>
    </location>
</feature>
<comment type="caution">
    <text evidence="2">The sequence shown here is derived from an EMBL/GenBank/DDBJ whole genome shotgun (WGS) entry which is preliminary data.</text>
</comment>
<keyword evidence="3" id="KW-1185">Reference proteome</keyword>
<dbReference type="AlphaFoldDB" id="A0A444VRK6"/>
<keyword evidence="1" id="KW-0812">Transmembrane</keyword>